<keyword evidence="5 8" id="KW-0067">ATP-binding</keyword>
<dbReference type="CDD" id="cd03230">
    <property type="entry name" value="ABC_DR_subfamily_A"/>
    <property type="match status" value="1"/>
</dbReference>
<dbReference type="GO" id="GO:0046677">
    <property type="term" value="P:response to antibiotic"/>
    <property type="evidence" value="ECO:0007669"/>
    <property type="project" value="UniProtKB-KW"/>
</dbReference>
<protein>
    <submittedName>
        <fullName evidence="8">ABC-2 type transport system ATP-binding protein</fullName>
    </submittedName>
</protein>
<dbReference type="Pfam" id="PF00005">
    <property type="entry name" value="ABC_tran"/>
    <property type="match status" value="1"/>
</dbReference>
<dbReference type="InterPro" id="IPR025302">
    <property type="entry name" value="DrrA1/2-like_C"/>
</dbReference>
<evidence type="ECO:0000256" key="4">
    <source>
        <dbReference type="ARBA" id="ARBA00022741"/>
    </source>
</evidence>
<dbReference type="Pfam" id="PF13732">
    <property type="entry name" value="DrrA1-3_C"/>
    <property type="match status" value="1"/>
</dbReference>
<dbReference type="InterPro" id="IPR027417">
    <property type="entry name" value="P-loop_NTPase"/>
</dbReference>
<dbReference type="InterPro" id="IPR003439">
    <property type="entry name" value="ABC_transporter-like_ATP-bd"/>
</dbReference>
<dbReference type="Gene3D" id="3.40.50.300">
    <property type="entry name" value="P-loop containing nucleotide triphosphate hydrolases"/>
    <property type="match status" value="1"/>
</dbReference>
<gene>
    <name evidence="8" type="ORF">BJ963_003017</name>
</gene>
<organism evidence="8 9">
    <name type="scientific">Leifsonia soli</name>
    <dbReference type="NCBI Taxonomy" id="582665"/>
    <lineage>
        <taxon>Bacteria</taxon>
        <taxon>Bacillati</taxon>
        <taxon>Actinomycetota</taxon>
        <taxon>Actinomycetes</taxon>
        <taxon>Micrococcales</taxon>
        <taxon>Microbacteriaceae</taxon>
        <taxon>Leifsonia</taxon>
    </lineage>
</organism>
<comment type="subcellular location">
    <subcellularLocation>
        <location evidence="1">Cell membrane</location>
        <topology evidence="1">Peripheral membrane protein</topology>
    </subcellularLocation>
</comment>
<dbReference type="EMBL" id="JACCBJ010000001">
    <property type="protein sequence ID" value="NYD75498.1"/>
    <property type="molecule type" value="Genomic_DNA"/>
</dbReference>
<keyword evidence="4" id="KW-0547">Nucleotide-binding</keyword>
<keyword evidence="9" id="KW-1185">Reference proteome</keyword>
<dbReference type="PANTHER" id="PTHR42711:SF5">
    <property type="entry name" value="ABC TRANSPORTER ATP-BINDING PROTEIN NATA"/>
    <property type="match status" value="1"/>
</dbReference>
<proteinExistence type="inferred from homology"/>
<evidence type="ECO:0000256" key="1">
    <source>
        <dbReference type="ARBA" id="ARBA00004202"/>
    </source>
</evidence>
<dbReference type="RefSeq" id="WP_179457398.1">
    <property type="nucleotide sequence ID" value="NZ_BAAAPX010000001.1"/>
</dbReference>
<keyword evidence="3" id="KW-0813">Transport</keyword>
<dbReference type="InterPro" id="IPR003593">
    <property type="entry name" value="AAA+_ATPase"/>
</dbReference>
<dbReference type="InterPro" id="IPR050763">
    <property type="entry name" value="ABC_transporter_ATP-binding"/>
</dbReference>
<evidence type="ECO:0000256" key="3">
    <source>
        <dbReference type="ARBA" id="ARBA00022448"/>
    </source>
</evidence>
<evidence type="ECO:0000256" key="2">
    <source>
        <dbReference type="ARBA" id="ARBA00005417"/>
    </source>
</evidence>
<reference evidence="8 9" key="1">
    <citation type="submission" date="2020-07" db="EMBL/GenBank/DDBJ databases">
        <title>Sequencing the genomes of 1000 actinobacteria strains.</title>
        <authorList>
            <person name="Klenk H.-P."/>
        </authorList>
    </citation>
    <scope>NUCLEOTIDE SEQUENCE [LARGE SCALE GENOMIC DNA]</scope>
    <source>
        <strain evidence="8 9">DSM 23871</strain>
    </source>
</reference>
<evidence type="ECO:0000259" key="7">
    <source>
        <dbReference type="PROSITE" id="PS50893"/>
    </source>
</evidence>
<dbReference type="GO" id="GO:0016887">
    <property type="term" value="F:ATP hydrolysis activity"/>
    <property type="evidence" value="ECO:0007669"/>
    <property type="project" value="InterPro"/>
</dbReference>
<comment type="similarity">
    <text evidence="2">Belongs to the ABC transporter superfamily.</text>
</comment>
<feature type="domain" description="ABC transporter" evidence="7">
    <location>
        <begin position="5"/>
        <end position="235"/>
    </location>
</feature>
<dbReference type="GO" id="GO:0005524">
    <property type="term" value="F:ATP binding"/>
    <property type="evidence" value="ECO:0007669"/>
    <property type="project" value="UniProtKB-KW"/>
</dbReference>
<evidence type="ECO:0000256" key="5">
    <source>
        <dbReference type="ARBA" id="ARBA00022840"/>
    </source>
</evidence>
<dbReference type="AlphaFoldDB" id="A0A852T1N0"/>
<evidence type="ECO:0000313" key="8">
    <source>
        <dbReference type="EMBL" id="NYD75498.1"/>
    </source>
</evidence>
<dbReference type="InterPro" id="IPR017871">
    <property type="entry name" value="ABC_transporter-like_CS"/>
</dbReference>
<keyword evidence="6" id="KW-0046">Antibiotic resistance</keyword>
<dbReference type="PANTHER" id="PTHR42711">
    <property type="entry name" value="ABC TRANSPORTER ATP-BINDING PROTEIN"/>
    <property type="match status" value="1"/>
</dbReference>
<comment type="caution">
    <text evidence="8">The sequence shown here is derived from an EMBL/GenBank/DDBJ whole genome shotgun (WGS) entry which is preliminary data.</text>
</comment>
<evidence type="ECO:0000256" key="6">
    <source>
        <dbReference type="ARBA" id="ARBA00023251"/>
    </source>
</evidence>
<dbReference type="PROSITE" id="PS00211">
    <property type="entry name" value="ABC_TRANSPORTER_1"/>
    <property type="match status" value="1"/>
</dbReference>
<dbReference type="GO" id="GO:0005886">
    <property type="term" value="C:plasma membrane"/>
    <property type="evidence" value="ECO:0007669"/>
    <property type="project" value="UniProtKB-SubCell"/>
</dbReference>
<dbReference type="SMART" id="SM00382">
    <property type="entry name" value="AAA"/>
    <property type="match status" value="1"/>
</dbReference>
<dbReference type="PROSITE" id="PS50893">
    <property type="entry name" value="ABC_TRANSPORTER_2"/>
    <property type="match status" value="1"/>
</dbReference>
<evidence type="ECO:0000313" key="9">
    <source>
        <dbReference type="Proteomes" id="UP000589620"/>
    </source>
</evidence>
<dbReference type="Proteomes" id="UP000589620">
    <property type="component" value="Unassembled WGS sequence"/>
</dbReference>
<dbReference type="SUPFAM" id="SSF52540">
    <property type="entry name" value="P-loop containing nucleoside triphosphate hydrolases"/>
    <property type="match status" value="1"/>
</dbReference>
<sequence length="311" mass="33179">MDAVIDVAGLEKRFGRVHALDGLDLTVTPGEVHGFLGPNGAGKSTTIRVLLGLARADGGHAAVFGGDPWKDAVALHQRLAYVPGDVTLWPNLSGGEAIDLLARLRGGTADHAQYAARKKRLMDVFQLDPTKKGRAYSKGNRQKVALVAAFATPADLYILDEPTSGLDPLMEAVFNAEIQRVAAAGATVLLSSHILSEVEQLCDRVSIIRSGRTVETGTLDELRHLTRTEFSFSAEGVSQDAVTALAGTHDLRVVNGRVRFTADSDAVPALLGSLSRLEVRGLTVAPPSLEELFLRHYGDDVTADERIGASR</sequence>
<accession>A0A852T1N0</accession>
<name>A0A852T1N0_9MICO</name>